<reference evidence="1 2" key="1">
    <citation type="journal article" date="2015" name="Genome Announc.">
        <title>Complete Genome Sequence of Pseudoxanthomonas suwonensis Strain J1, a Cellulose-Degrading Bacterium Isolated from Leaf- and Wood-Enriched Soil.</title>
        <authorList>
            <person name="Hou L."/>
            <person name="Jiang J."/>
            <person name="Xu Z."/>
            <person name="Zhou Y."/>
            <person name="Leung F.C."/>
        </authorList>
    </citation>
    <scope>NUCLEOTIDE SEQUENCE [LARGE SCALE GENOMIC DNA]</scope>
    <source>
        <strain evidence="1 2">J1</strain>
    </source>
</reference>
<keyword evidence="2" id="KW-1185">Reference proteome</keyword>
<organism evidence="1 2">
    <name type="scientific">Pseudoxanthomonas suwonensis</name>
    <dbReference type="NCBI Taxonomy" id="314722"/>
    <lineage>
        <taxon>Bacteria</taxon>
        <taxon>Pseudomonadati</taxon>
        <taxon>Pseudomonadota</taxon>
        <taxon>Gammaproteobacteria</taxon>
        <taxon>Lysobacterales</taxon>
        <taxon>Lysobacteraceae</taxon>
        <taxon>Pseudoxanthomonas</taxon>
    </lineage>
</organism>
<protein>
    <submittedName>
        <fullName evidence="1">Uncharacterized protein</fullName>
    </submittedName>
</protein>
<gene>
    <name evidence="1" type="ORF">WQ53_01475</name>
</gene>
<sequence length="117" mass="12894">MVDRLPLERGFFVRDGTPCAQASNATLLLHGRAGINGAREACEFTRIEQTGPATFVATQACRDIMGGDSEDTTLTYEIASPTAFTARHEEYGWQYTAEHCPQSALPDPWRDNDISDL</sequence>
<evidence type="ECO:0000313" key="2">
    <source>
        <dbReference type="Proteomes" id="UP000033067"/>
    </source>
</evidence>
<evidence type="ECO:0000313" key="1">
    <source>
        <dbReference type="EMBL" id="AKC88116.1"/>
    </source>
</evidence>
<dbReference type="KEGG" id="psuw:WQ53_01475"/>
<dbReference type="AlphaFoldDB" id="A0A0E3UPK3"/>
<dbReference type="PATRIC" id="fig|314722.6.peg.310"/>
<proteinExistence type="predicted"/>
<dbReference type="EMBL" id="CP011144">
    <property type="protein sequence ID" value="AKC88116.1"/>
    <property type="molecule type" value="Genomic_DNA"/>
</dbReference>
<dbReference type="Proteomes" id="UP000033067">
    <property type="component" value="Chromosome"/>
</dbReference>
<accession>A0A0E3UPK3</accession>
<name>A0A0E3UPK3_9GAMM</name>